<feature type="transmembrane region" description="Helical" evidence="1">
    <location>
        <begin position="55"/>
        <end position="73"/>
    </location>
</feature>
<proteinExistence type="predicted"/>
<reference evidence="2 3" key="1">
    <citation type="submission" date="2017-02" db="EMBL/GenBank/DDBJ databases">
        <authorList>
            <person name="Peterson S.W."/>
        </authorList>
    </citation>
    <scope>NUCLEOTIDE SEQUENCE [LARGE SCALE GENOMIC DNA]</scope>
    <source>
        <strain evidence="2 3">DSM 45154</strain>
    </source>
</reference>
<gene>
    <name evidence="2" type="ORF">SAMN02745673_02359</name>
</gene>
<feature type="transmembrane region" description="Helical" evidence="1">
    <location>
        <begin position="142"/>
        <end position="163"/>
    </location>
</feature>
<protein>
    <submittedName>
        <fullName evidence="2">Uncharacterized protein</fullName>
    </submittedName>
</protein>
<evidence type="ECO:0000313" key="3">
    <source>
        <dbReference type="Proteomes" id="UP000190637"/>
    </source>
</evidence>
<accession>A0A1T4QQ19</accession>
<organism evidence="2 3">
    <name type="scientific">Marinactinospora thermotolerans DSM 45154</name>
    <dbReference type="NCBI Taxonomy" id="1122192"/>
    <lineage>
        <taxon>Bacteria</taxon>
        <taxon>Bacillati</taxon>
        <taxon>Actinomycetota</taxon>
        <taxon>Actinomycetes</taxon>
        <taxon>Streptosporangiales</taxon>
        <taxon>Nocardiopsidaceae</taxon>
        <taxon>Marinactinospora</taxon>
    </lineage>
</organism>
<sequence length="206" mass="21042">MSLPSRAMLLAQDIPCVRPEVMGLTCAQQRGEEPIPPSAPAAYEALLPVLGALKWLALILGVIGLLIIAGKIVSAAMRGHAGQAAQSVGEIPWVLLSVCLTLVALPLVSQILPGSMLSGSVQADASVAGENREAFDSALSTIISWGKGVVAVLGVLGLLFAAGRMALGRIGRSDLVVEGVGTVTWVIFGISLMLLSSVIITGVAGL</sequence>
<dbReference type="Proteomes" id="UP000190637">
    <property type="component" value="Unassembled WGS sequence"/>
</dbReference>
<dbReference type="EMBL" id="FUWS01000005">
    <property type="protein sequence ID" value="SKA05859.1"/>
    <property type="molecule type" value="Genomic_DNA"/>
</dbReference>
<evidence type="ECO:0000256" key="1">
    <source>
        <dbReference type="SAM" id="Phobius"/>
    </source>
</evidence>
<dbReference type="STRING" id="1122192.SAMN02745673_02359"/>
<keyword evidence="1" id="KW-1133">Transmembrane helix</keyword>
<feature type="transmembrane region" description="Helical" evidence="1">
    <location>
        <begin position="175"/>
        <end position="200"/>
    </location>
</feature>
<feature type="transmembrane region" description="Helical" evidence="1">
    <location>
        <begin position="93"/>
        <end position="112"/>
    </location>
</feature>
<evidence type="ECO:0000313" key="2">
    <source>
        <dbReference type="EMBL" id="SKA05859.1"/>
    </source>
</evidence>
<keyword evidence="3" id="KW-1185">Reference proteome</keyword>
<keyword evidence="1" id="KW-0812">Transmembrane</keyword>
<dbReference type="RefSeq" id="WP_144390083.1">
    <property type="nucleotide sequence ID" value="NZ_FUWS01000005.1"/>
</dbReference>
<name>A0A1T4QQ19_9ACTN</name>
<dbReference type="AlphaFoldDB" id="A0A1T4QQ19"/>
<keyword evidence="1" id="KW-0472">Membrane</keyword>